<gene>
    <name evidence="1" type="ORF">O1G21_31640</name>
</gene>
<dbReference type="RefSeq" id="WP_270151511.1">
    <property type="nucleotide sequence ID" value="NZ_CP115450.1"/>
</dbReference>
<reference evidence="2" key="1">
    <citation type="submission" date="2022-12" db="EMBL/GenBank/DDBJ databases">
        <authorList>
            <person name="Mo P."/>
        </authorList>
    </citation>
    <scope>NUCLEOTIDE SEQUENCE [LARGE SCALE GENOMIC DNA]</scope>
    <source>
        <strain evidence="2">HUAS 3-15</strain>
    </source>
</reference>
<dbReference type="Gene3D" id="1.10.357.10">
    <property type="entry name" value="Tetracycline Repressor, domain 2"/>
    <property type="match status" value="1"/>
</dbReference>
<dbReference type="InterPro" id="IPR036271">
    <property type="entry name" value="Tet_transcr_reg_TetR-rel_C_sf"/>
</dbReference>
<keyword evidence="2" id="KW-1185">Reference proteome</keyword>
<dbReference type="EMBL" id="CP115450">
    <property type="protein sequence ID" value="WBP91925.1"/>
    <property type="molecule type" value="Genomic_DNA"/>
</dbReference>
<evidence type="ECO:0000313" key="2">
    <source>
        <dbReference type="Proteomes" id="UP001212821"/>
    </source>
</evidence>
<dbReference type="Proteomes" id="UP001212821">
    <property type="component" value="Chromosome"/>
</dbReference>
<evidence type="ECO:0000313" key="1">
    <source>
        <dbReference type="EMBL" id="WBP91925.1"/>
    </source>
</evidence>
<accession>A0ABY7QGS2</accession>
<sequence length="78" mass="8774">MRALGLGFVRYALRHPRRFELVRSRVFTPTRDPRLRERLDGIDRAFTELVVADQAAGRVGPGDPELVLLSGHINPPAQ</sequence>
<organism evidence="1 2">
    <name type="scientific">Kitasatospora cathayae</name>
    <dbReference type="NCBI Taxonomy" id="3004092"/>
    <lineage>
        <taxon>Bacteria</taxon>
        <taxon>Bacillati</taxon>
        <taxon>Actinomycetota</taxon>
        <taxon>Actinomycetes</taxon>
        <taxon>Kitasatosporales</taxon>
        <taxon>Streptomycetaceae</taxon>
        <taxon>Kitasatospora</taxon>
    </lineage>
</organism>
<dbReference type="SUPFAM" id="SSF48498">
    <property type="entry name" value="Tetracyclin repressor-like, C-terminal domain"/>
    <property type="match status" value="1"/>
</dbReference>
<proteinExistence type="predicted"/>
<protein>
    <submittedName>
        <fullName evidence="1">Uncharacterized protein</fullName>
    </submittedName>
</protein>
<name>A0ABY7QGS2_9ACTN</name>